<comment type="cofactor">
    <cofactor evidence="7">
        <name>Mg(2+)</name>
        <dbReference type="ChEBI" id="CHEBI:18420"/>
    </cofactor>
    <text evidence="7">Binds 1 Mg(2+) ion per subunit.</text>
</comment>
<dbReference type="GO" id="GO:0008652">
    <property type="term" value="P:amino acid biosynthetic process"/>
    <property type="evidence" value="ECO:0007669"/>
    <property type="project" value="UniProtKB-KW"/>
</dbReference>
<keyword evidence="6 7" id="KW-0057">Aromatic amino acid biosynthesis</keyword>
<dbReference type="GO" id="GO:0009423">
    <property type="term" value="P:chorismate biosynthetic process"/>
    <property type="evidence" value="ECO:0007669"/>
    <property type="project" value="UniProtKB-UniRule"/>
</dbReference>
<dbReference type="PANTHER" id="PTHR21087">
    <property type="entry name" value="SHIKIMATE KINASE"/>
    <property type="match status" value="1"/>
</dbReference>
<dbReference type="GO" id="GO:0009073">
    <property type="term" value="P:aromatic amino acid family biosynthetic process"/>
    <property type="evidence" value="ECO:0007669"/>
    <property type="project" value="UniProtKB-KW"/>
</dbReference>
<name>A0A1B9DMJ1_9FLAO</name>
<accession>A0A1B9DMJ1</accession>
<organism evidence="8 9">
    <name type="scientific">Flavobacterium crassostreae</name>
    <dbReference type="NCBI Taxonomy" id="1763534"/>
    <lineage>
        <taxon>Bacteria</taxon>
        <taxon>Pseudomonadati</taxon>
        <taxon>Bacteroidota</taxon>
        <taxon>Flavobacteriia</taxon>
        <taxon>Flavobacteriales</taxon>
        <taxon>Flavobacteriaceae</taxon>
        <taxon>Flavobacterium</taxon>
    </lineage>
</organism>
<dbReference type="AlphaFoldDB" id="A0A1B9DMJ1"/>
<feature type="binding site" evidence="7">
    <location>
        <position position="80"/>
    </location>
    <ligand>
        <name>substrate</name>
    </ligand>
</feature>
<comment type="similarity">
    <text evidence="7">Belongs to the shikimate kinase family.</text>
</comment>
<comment type="caution">
    <text evidence="7">Lacks conserved residue(s) required for the propagation of feature annotation.</text>
</comment>
<comment type="pathway">
    <text evidence="7">Metabolic intermediate biosynthesis; chorismate biosynthesis; chorismate from D-erythrose 4-phosphate and phosphoenolpyruvate: step 5/7.</text>
</comment>
<keyword evidence="5 7" id="KW-0067">ATP-binding</keyword>
<dbReference type="InterPro" id="IPR027417">
    <property type="entry name" value="P-loop_NTPase"/>
</dbReference>
<feature type="binding site" evidence="7">
    <location>
        <begin position="11"/>
        <end position="16"/>
    </location>
    <ligand>
        <name>ATP</name>
        <dbReference type="ChEBI" id="CHEBI:30616"/>
    </ligand>
</feature>
<dbReference type="InterPro" id="IPR031322">
    <property type="entry name" value="Shikimate/glucono_kinase"/>
</dbReference>
<dbReference type="Gene3D" id="3.40.50.300">
    <property type="entry name" value="P-loop containing nucleotide triphosphate hydrolases"/>
    <property type="match status" value="1"/>
</dbReference>
<evidence type="ECO:0000256" key="5">
    <source>
        <dbReference type="ARBA" id="ARBA00022840"/>
    </source>
</evidence>
<keyword evidence="4 7" id="KW-0418">Kinase</keyword>
<dbReference type="PANTHER" id="PTHR21087:SF16">
    <property type="entry name" value="SHIKIMATE KINASE 1, CHLOROPLASTIC"/>
    <property type="match status" value="1"/>
</dbReference>
<evidence type="ECO:0000313" key="8">
    <source>
        <dbReference type="EMBL" id="OCB70911.1"/>
    </source>
</evidence>
<evidence type="ECO:0000256" key="6">
    <source>
        <dbReference type="ARBA" id="ARBA00023141"/>
    </source>
</evidence>
<comment type="catalytic activity">
    <reaction evidence="7">
        <text>shikimate + ATP = 3-phosphoshikimate + ADP + H(+)</text>
        <dbReference type="Rhea" id="RHEA:13121"/>
        <dbReference type="ChEBI" id="CHEBI:15378"/>
        <dbReference type="ChEBI" id="CHEBI:30616"/>
        <dbReference type="ChEBI" id="CHEBI:36208"/>
        <dbReference type="ChEBI" id="CHEBI:145989"/>
        <dbReference type="ChEBI" id="CHEBI:456216"/>
        <dbReference type="EC" id="2.7.1.71"/>
    </reaction>
</comment>
<evidence type="ECO:0000256" key="4">
    <source>
        <dbReference type="ARBA" id="ARBA00022777"/>
    </source>
</evidence>
<evidence type="ECO:0000256" key="3">
    <source>
        <dbReference type="ARBA" id="ARBA00022741"/>
    </source>
</evidence>
<keyword evidence="7" id="KW-0963">Cytoplasm</keyword>
<comment type="caution">
    <text evidence="8">The sequence shown here is derived from an EMBL/GenBank/DDBJ whole genome shotgun (WGS) entry which is preliminary data.</text>
</comment>
<dbReference type="EMBL" id="LVEP01000059">
    <property type="protein sequence ID" value="OCB70911.1"/>
    <property type="molecule type" value="Genomic_DNA"/>
</dbReference>
<comment type="subunit">
    <text evidence="7">Monomer.</text>
</comment>
<dbReference type="GO" id="GO:0005524">
    <property type="term" value="F:ATP binding"/>
    <property type="evidence" value="ECO:0007669"/>
    <property type="project" value="UniProtKB-UniRule"/>
</dbReference>
<keyword evidence="7" id="KW-0479">Metal-binding</keyword>
<dbReference type="UniPathway" id="UPA00053">
    <property type="reaction ID" value="UER00088"/>
</dbReference>
<protein>
    <recommendedName>
        <fullName evidence="7">Shikimate kinase</fullName>
        <shortName evidence="7">SK</shortName>
        <ecNumber evidence="7">2.7.1.71</ecNumber>
    </recommendedName>
</protein>
<dbReference type="GO" id="GO:0005829">
    <property type="term" value="C:cytosol"/>
    <property type="evidence" value="ECO:0007669"/>
    <property type="project" value="TreeGrafter"/>
</dbReference>
<keyword evidence="9" id="KW-1185">Reference proteome</keyword>
<dbReference type="Proteomes" id="UP000093510">
    <property type="component" value="Unassembled WGS sequence"/>
</dbReference>
<dbReference type="GO" id="GO:0000287">
    <property type="term" value="F:magnesium ion binding"/>
    <property type="evidence" value="ECO:0007669"/>
    <property type="project" value="UniProtKB-UniRule"/>
</dbReference>
<keyword evidence="1 7" id="KW-0028">Amino-acid biosynthesis</keyword>
<keyword evidence="3 7" id="KW-0547">Nucleotide-binding</keyword>
<dbReference type="InterPro" id="IPR000623">
    <property type="entry name" value="Shikimate_kinase/TSH1"/>
</dbReference>
<dbReference type="GO" id="GO:0004765">
    <property type="term" value="F:shikimate kinase activity"/>
    <property type="evidence" value="ECO:0007669"/>
    <property type="project" value="UniProtKB-UniRule"/>
</dbReference>
<feature type="binding site" evidence="7">
    <location>
        <position position="142"/>
    </location>
    <ligand>
        <name>substrate</name>
    </ligand>
</feature>
<comment type="subcellular location">
    <subcellularLocation>
        <location evidence="7">Cytoplasm</location>
    </subcellularLocation>
</comment>
<keyword evidence="7" id="KW-0460">Magnesium</keyword>
<evidence type="ECO:0000256" key="1">
    <source>
        <dbReference type="ARBA" id="ARBA00022605"/>
    </source>
</evidence>
<comment type="function">
    <text evidence="7">Catalyzes the specific phosphorylation of the 3-hydroxyl group of shikimic acid using ATP as a cosubstrate.</text>
</comment>
<dbReference type="STRING" id="1763534.GCA_001831475_02544"/>
<dbReference type="PRINTS" id="PR01100">
    <property type="entry name" value="SHIKIMTKNASE"/>
</dbReference>
<feature type="binding site" evidence="7">
    <location>
        <position position="15"/>
    </location>
    <ligand>
        <name>Mg(2+)</name>
        <dbReference type="ChEBI" id="CHEBI:18420"/>
    </ligand>
</feature>
<evidence type="ECO:0000256" key="7">
    <source>
        <dbReference type="HAMAP-Rule" id="MF_00109"/>
    </source>
</evidence>
<proteinExistence type="inferred from homology"/>
<gene>
    <name evidence="7" type="primary">aroK</name>
    <name evidence="8" type="ORF">LPBF_11610</name>
</gene>
<feature type="binding site" evidence="7">
    <location>
        <position position="57"/>
    </location>
    <ligand>
        <name>substrate</name>
    </ligand>
</feature>
<evidence type="ECO:0000313" key="9">
    <source>
        <dbReference type="Proteomes" id="UP000093510"/>
    </source>
</evidence>
<evidence type="ECO:0000256" key="2">
    <source>
        <dbReference type="ARBA" id="ARBA00022679"/>
    </source>
</evidence>
<dbReference type="RefSeq" id="WP_066336684.1">
    <property type="nucleotide sequence ID" value="NZ_CP017688.1"/>
</dbReference>
<feature type="binding site" evidence="7">
    <location>
        <position position="120"/>
    </location>
    <ligand>
        <name>ATP</name>
        <dbReference type="ChEBI" id="CHEBI:30616"/>
    </ligand>
</feature>
<reference evidence="8 9" key="1">
    <citation type="submission" date="2016-03" db="EMBL/GenBank/DDBJ databases">
        <authorList>
            <person name="Ploux O."/>
        </authorList>
    </citation>
    <scope>NUCLEOTIDE SEQUENCE [LARGE SCALE GENOMIC DNA]</scope>
    <source>
        <strain evidence="8 9">LPB0076</strain>
    </source>
</reference>
<dbReference type="OrthoDB" id="9800332at2"/>
<dbReference type="HAMAP" id="MF_00109">
    <property type="entry name" value="Shikimate_kinase"/>
    <property type="match status" value="1"/>
</dbReference>
<sequence length="172" mass="19565">MKKIILLGYMGCGKSTIAKTLSKKLQLPFVDLDDYIIEKSKMSIQTIFEELGEIQFRKMEHEALIALLALDQTIIIGLGGGTPCYANNHELLKAEHVESVYLKASIATLFERLFTNKSKRPLIAHMDQEQMKEFIATHLFERSYFYNQAKHIVSVDEKSVEQTVLDIEAVLA</sequence>
<feature type="binding site" evidence="7">
    <location>
        <position position="33"/>
    </location>
    <ligand>
        <name>substrate</name>
    </ligand>
</feature>
<dbReference type="EC" id="2.7.1.71" evidence="7"/>
<keyword evidence="2 7" id="KW-0808">Transferase</keyword>
<dbReference type="CDD" id="cd00464">
    <property type="entry name" value="SK"/>
    <property type="match status" value="1"/>
</dbReference>
<dbReference type="SUPFAM" id="SSF52540">
    <property type="entry name" value="P-loop containing nucleoside triphosphate hydrolases"/>
    <property type="match status" value="1"/>
</dbReference>
<dbReference type="Pfam" id="PF01202">
    <property type="entry name" value="SKI"/>
    <property type="match status" value="1"/>
</dbReference>